<sequence length="99" mass="10917">MSGCGHKSASEKERAAQMQEQLKKAQPGDILAMNGGSFAIIQSKNSADCLIRYAGIGASRIDYYALSPKVSRVYSYDDPGWNFAVKKWLEPILSSRDDK</sequence>
<reference evidence="2 3" key="1">
    <citation type="submission" date="2017-09" db="EMBL/GenBank/DDBJ databases">
        <title>Depth-based differentiation of microbial function through sediment-hosted aquifers and enrichment of novel symbionts in the deep terrestrial subsurface.</title>
        <authorList>
            <person name="Probst A.J."/>
            <person name="Ladd B."/>
            <person name="Jarett J.K."/>
            <person name="Geller-Mcgrath D.E."/>
            <person name="Sieber C.M."/>
            <person name="Emerson J.B."/>
            <person name="Anantharaman K."/>
            <person name="Thomas B.C."/>
            <person name="Malmstrom R."/>
            <person name="Stieglmeier M."/>
            <person name="Klingl A."/>
            <person name="Woyke T."/>
            <person name="Ryan C.M."/>
            <person name="Banfield J.F."/>
        </authorList>
    </citation>
    <scope>NUCLEOTIDE SEQUENCE [LARGE SCALE GENOMIC DNA]</scope>
    <source>
        <strain evidence="2">CG11_big_fil_rev_8_21_14_0_20_36_20</strain>
    </source>
</reference>
<dbReference type="AlphaFoldDB" id="A0A2H0ND50"/>
<proteinExistence type="predicted"/>
<evidence type="ECO:0000313" key="2">
    <source>
        <dbReference type="EMBL" id="PIR06823.1"/>
    </source>
</evidence>
<name>A0A2H0ND50_9BACT</name>
<organism evidence="2 3">
    <name type="scientific">Candidatus Komeilibacteria bacterium CG11_big_fil_rev_8_21_14_0_20_36_20</name>
    <dbReference type="NCBI Taxonomy" id="1974477"/>
    <lineage>
        <taxon>Bacteria</taxon>
        <taxon>Candidatus Komeiliibacteriota</taxon>
    </lineage>
</organism>
<gene>
    <name evidence="2" type="ORF">COV55_02525</name>
</gene>
<protein>
    <submittedName>
        <fullName evidence="2">Uncharacterized protein</fullName>
    </submittedName>
</protein>
<dbReference type="EMBL" id="PCWQ01000009">
    <property type="protein sequence ID" value="PIR06823.1"/>
    <property type="molecule type" value="Genomic_DNA"/>
</dbReference>
<comment type="caution">
    <text evidence="2">The sequence shown here is derived from an EMBL/GenBank/DDBJ whole genome shotgun (WGS) entry which is preliminary data.</text>
</comment>
<evidence type="ECO:0000256" key="1">
    <source>
        <dbReference type="SAM" id="MobiDB-lite"/>
    </source>
</evidence>
<feature type="region of interest" description="Disordered" evidence="1">
    <location>
        <begin position="1"/>
        <end position="23"/>
    </location>
</feature>
<dbReference type="Proteomes" id="UP000230564">
    <property type="component" value="Unassembled WGS sequence"/>
</dbReference>
<evidence type="ECO:0000313" key="3">
    <source>
        <dbReference type="Proteomes" id="UP000230564"/>
    </source>
</evidence>
<accession>A0A2H0ND50</accession>